<accession>A0ABD4X4Q2</accession>
<protein>
    <submittedName>
        <fullName evidence="1">Ester cyclase</fullName>
    </submittedName>
</protein>
<dbReference type="EMBL" id="JARCJK010000001">
    <property type="protein sequence ID" value="MDE4164486.1"/>
    <property type="molecule type" value="Genomic_DNA"/>
</dbReference>
<proteinExistence type="predicted"/>
<comment type="caution">
    <text evidence="1">The sequence shown here is derived from an EMBL/GenBank/DDBJ whole genome shotgun (WGS) entry which is preliminary data.</text>
</comment>
<dbReference type="AlphaFoldDB" id="A0ABD4X4Q2"/>
<dbReference type="Gene3D" id="3.10.450.50">
    <property type="match status" value="1"/>
</dbReference>
<dbReference type="Proteomes" id="UP001218364">
    <property type="component" value="Unassembled WGS sequence"/>
</dbReference>
<gene>
    <name evidence="1" type="ORF">PXK24_02190</name>
</gene>
<dbReference type="RefSeq" id="WP_065273398.1">
    <property type="nucleotide sequence ID" value="NZ_CP015124.1"/>
</dbReference>
<name>A0ABD4X4Q2_9RHOB</name>
<dbReference type="Pfam" id="PF07366">
    <property type="entry name" value="SnoaL"/>
    <property type="match status" value="1"/>
</dbReference>
<dbReference type="SUPFAM" id="SSF54427">
    <property type="entry name" value="NTF2-like"/>
    <property type="match status" value="1"/>
</dbReference>
<dbReference type="InterPro" id="IPR009959">
    <property type="entry name" value="Cyclase_SnoaL-like"/>
</dbReference>
<dbReference type="InterPro" id="IPR032710">
    <property type="entry name" value="NTF2-like_dom_sf"/>
</dbReference>
<evidence type="ECO:0000313" key="2">
    <source>
        <dbReference type="Proteomes" id="UP001218364"/>
    </source>
</evidence>
<sequence>MTHQTGSVLETVKQWFHELWEEADTAAINALSNSGTTMQGAISELAAPQNYGEVVTALNDLLKNIHFEYAYPVEQGEWVAVKLIVQAQSAATGDDVRFTGQIIARVKEAIVTELIATIDYMKMFEQLGQLPEDSLPICLTGEQLIWAQ</sequence>
<reference evidence="1 2" key="1">
    <citation type="submission" date="2023-02" db="EMBL/GenBank/DDBJ databases">
        <title>Population genomics of bacteria associated with diatom.</title>
        <authorList>
            <person name="Xie J."/>
            <person name="Wang H."/>
        </authorList>
    </citation>
    <scope>NUCLEOTIDE SEQUENCE [LARGE SCALE GENOMIC DNA]</scope>
    <source>
        <strain evidence="1 2">PT47_8</strain>
    </source>
</reference>
<evidence type="ECO:0000313" key="1">
    <source>
        <dbReference type="EMBL" id="MDE4164486.1"/>
    </source>
</evidence>
<organism evidence="1 2">
    <name type="scientific">Phaeobacter gallaeciensis</name>
    <dbReference type="NCBI Taxonomy" id="60890"/>
    <lineage>
        <taxon>Bacteria</taxon>
        <taxon>Pseudomonadati</taxon>
        <taxon>Pseudomonadota</taxon>
        <taxon>Alphaproteobacteria</taxon>
        <taxon>Rhodobacterales</taxon>
        <taxon>Roseobacteraceae</taxon>
        <taxon>Phaeobacter</taxon>
    </lineage>
</organism>